<dbReference type="GO" id="GO:0005829">
    <property type="term" value="C:cytosol"/>
    <property type="evidence" value="ECO:0007669"/>
    <property type="project" value="TreeGrafter"/>
</dbReference>
<dbReference type="GO" id="GO:0042256">
    <property type="term" value="P:cytosolic ribosome assembly"/>
    <property type="evidence" value="ECO:0007669"/>
    <property type="project" value="TreeGrafter"/>
</dbReference>
<dbReference type="Proteomes" id="UP000292362">
    <property type="component" value="Unassembled WGS sequence"/>
</dbReference>
<dbReference type="NCBIfam" id="TIGR00231">
    <property type="entry name" value="small_GTP"/>
    <property type="match status" value="1"/>
</dbReference>
<dbReference type="InterPro" id="IPR005225">
    <property type="entry name" value="Small_GTP-bd"/>
</dbReference>
<dbReference type="GO" id="GO:0005525">
    <property type="term" value="F:GTP binding"/>
    <property type="evidence" value="ECO:0007669"/>
    <property type="project" value="InterPro"/>
</dbReference>
<dbReference type="GO" id="GO:1990904">
    <property type="term" value="C:ribonucleoprotein complex"/>
    <property type="evidence" value="ECO:0007669"/>
    <property type="project" value="TreeGrafter"/>
</dbReference>
<protein>
    <submittedName>
        <fullName evidence="2">Translation elongation factor 2</fullName>
    </submittedName>
</protein>
<dbReference type="InterPro" id="IPR035647">
    <property type="entry name" value="EFG_III/V"/>
</dbReference>
<dbReference type="InterPro" id="IPR009000">
    <property type="entry name" value="Transl_B-barrel_sf"/>
</dbReference>
<dbReference type="SUPFAM" id="SSF54980">
    <property type="entry name" value="EF-G C-terminal domain-like"/>
    <property type="match status" value="2"/>
</dbReference>
<dbReference type="AlphaFoldDB" id="A0A4Q9KYF3"/>
<dbReference type="Gene3D" id="3.40.50.300">
    <property type="entry name" value="P-loop containing nucleotide triphosphate hydrolases"/>
    <property type="match status" value="1"/>
</dbReference>
<dbReference type="Gene3D" id="2.40.30.10">
    <property type="entry name" value="Translation factors"/>
    <property type="match status" value="1"/>
</dbReference>
<proteinExistence type="predicted"/>
<reference evidence="2 3" key="1">
    <citation type="submission" date="2017-12" db="EMBL/GenBank/DDBJ databases">
        <authorList>
            <person name="Pombert J.-F."/>
            <person name="Haag K.L."/>
            <person name="Ebert D."/>
        </authorList>
    </citation>
    <scope>NUCLEOTIDE SEQUENCE [LARGE SCALE GENOMIC DNA]</scope>
    <source>
        <strain evidence="2">FI-OER-3-3</strain>
    </source>
</reference>
<accession>A0A4Q9KYF3</accession>
<keyword evidence="2" id="KW-0251">Elongation factor</keyword>
<evidence type="ECO:0000313" key="2">
    <source>
        <dbReference type="EMBL" id="TBU00027.1"/>
    </source>
</evidence>
<dbReference type="PROSITE" id="PS51722">
    <property type="entry name" value="G_TR_2"/>
    <property type="match status" value="1"/>
</dbReference>
<dbReference type="SUPFAM" id="SSF50447">
    <property type="entry name" value="Translation proteins"/>
    <property type="match status" value="1"/>
</dbReference>
<dbReference type="GO" id="GO:0003924">
    <property type="term" value="F:GTPase activity"/>
    <property type="evidence" value="ECO:0007669"/>
    <property type="project" value="InterPro"/>
</dbReference>
<dbReference type="PANTHER" id="PTHR42908:SF3">
    <property type="entry name" value="ELONGATION FACTOR-LIKE GTPASE 1"/>
    <property type="match status" value="1"/>
</dbReference>
<dbReference type="InterPro" id="IPR000795">
    <property type="entry name" value="T_Tr_GTP-bd_dom"/>
</dbReference>
<dbReference type="InterPro" id="IPR027417">
    <property type="entry name" value="P-loop_NTPase"/>
</dbReference>
<comment type="caution">
    <text evidence="2">The sequence shown here is derived from an EMBL/GenBank/DDBJ whole genome shotgun (WGS) entry which is preliminary data.</text>
</comment>
<dbReference type="GO" id="GO:0043022">
    <property type="term" value="F:ribosome binding"/>
    <property type="evidence" value="ECO:0007669"/>
    <property type="project" value="TreeGrafter"/>
</dbReference>
<dbReference type="PANTHER" id="PTHR42908">
    <property type="entry name" value="TRANSLATION ELONGATION FACTOR-RELATED"/>
    <property type="match status" value="1"/>
</dbReference>
<organism evidence="2 3">
    <name type="scientific">Hamiltosporidium tvaerminnensis</name>
    <dbReference type="NCBI Taxonomy" id="1176355"/>
    <lineage>
        <taxon>Eukaryota</taxon>
        <taxon>Fungi</taxon>
        <taxon>Fungi incertae sedis</taxon>
        <taxon>Microsporidia</taxon>
        <taxon>Dubosqiidae</taxon>
        <taxon>Hamiltosporidium</taxon>
    </lineage>
</organism>
<sequence>MKSEKHVAISAVIAHIDHGKTTLIDSLIASQGIISKSSAGNLRYLDTRTDEQQRGITLKLSVVSLEEKNTNNSHIIIDTPGHVDFETYILRTSYLTDNFIIVIDILEGITPRMISLLNYTKNRKCILVINKIDKLLYLSLDELYCQIETIIHKINTLIGSDMFFWENNNVIIACSILCYGLNFNTFYKKIDKNFKEKRESINDITKIGNKENISQNKNIKYLQSASLKNAVKFILFIEDKIAKKDIENLIKRFQVKKRDRKNIFMEILPLSETLFDSINNCYKDNLETRTNELSDKLQDLNIKGNYMTESNFGGNTFKENLNLDYHNFYNYFESKADLLWGVTTYAVFKESGFFNLSNILFVTRLFSGVIRVGDTVYCLNGNEFTETKITKIFLSQINSYLSVMECCAPNVCFIEANFKKNCFITNKDNVSYFKEKLNAILKYKNKEFIQETIDNIINLNIRTQPFYRSKIVPIDLSDLDKFKEAIKSFSYIETSLKAKINKFNEIEVFCEGKVQFEKIINDLTESGFMLTSSDFNSRFCEIILNKSYKEYYHDNFIFKISIEPLKEIKNCLLLEYESDQSVEFINEIENINEEKVMFKESIGYINVTEKYSDLIRNVISVFIKNGTLIEEQIYNSKFKVAFYLKSEEDLKITKSELFSNIKKYITQIYTSAMPKIVPYYYRCDLLCLEEYLGAIYLILQKHKYILIEEEFEQETNFFRIKAYIPQYLYDPFIDDCRLKTKGTAYFVTSNAGFLYSLLNDFDSHIDFLRKQKGLYTEEKITEDPEKQRTLKR</sequence>
<dbReference type="EMBL" id="PITJ01001135">
    <property type="protein sequence ID" value="TBU00027.1"/>
    <property type="molecule type" value="Genomic_DNA"/>
</dbReference>
<dbReference type="VEuPathDB" id="MicrosporidiaDB:CWI37_1135p0010"/>
<dbReference type="GO" id="GO:0003746">
    <property type="term" value="F:translation elongation factor activity"/>
    <property type="evidence" value="ECO:0007669"/>
    <property type="project" value="UniProtKB-KW"/>
</dbReference>
<dbReference type="SUPFAM" id="SSF52540">
    <property type="entry name" value="P-loop containing nucleoside triphosphate hydrolases"/>
    <property type="match status" value="1"/>
</dbReference>
<feature type="domain" description="Tr-type G" evidence="1">
    <location>
        <begin position="5"/>
        <end position="210"/>
    </location>
</feature>
<gene>
    <name evidence="2" type="ORF">CWI37_1135p0010</name>
</gene>
<name>A0A4Q9KYF3_9MICR</name>
<keyword evidence="2" id="KW-0648">Protein biosynthesis</keyword>
<dbReference type="PRINTS" id="PR00315">
    <property type="entry name" value="ELONGATNFCT"/>
</dbReference>
<evidence type="ECO:0000259" key="1">
    <source>
        <dbReference type="PROSITE" id="PS51722"/>
    </source>
</evidence>
<dbReference type="Pfam" id="PF00009">
    <property type="entry name" value="GTP_EFTU"/>
    <property type="match status" value="1"/>
</dbReference>
<dbReference type="Gene3D" id="3.30.70.240">
    <property type="match status" value="1"/>
</dbReference>
<evidence type="ECO:0000313" key="3">
    <source>
        <dbReference type="Proteomes" id="UP000292362"/>
    </source>
</evidence>